<proteinExistence type="predicted"/>
<evidence type="ECO:0000313" key="7">
    <source>
        <dbReference type="EMBL" id="KAG1827473.1"/>
    </source>
</evidence>
<comment type="subcellular location">
    <subcellularLocation>
        <location evidence="1">Membrane</location>
        <topology evidence="1">Multi-pass membrane protein</topology>
    </subcellularLocation>
</comment>
<feature type="transmembrane region" description="Helical" evidence="6">
    <location>
        <begin position="195"/>
        <end position="214"/>
    </location>
</feature>
<name>A0A9P7JKH6_9AGAM</name>
<organism evidence="7 8">
    <name type="scientific">Suillus subaureus</name>
    <dbReference type="NCBI Taxonomy" id="48587"/>
    <lineage>
        <taxon>Eukaryota</taxon>
        <taxon>Fungi</taxon>
        <taxon>Dikarya</taxon>
        <taxon>Basidiomycota</taxon>
        <taxon>Agaricomycotina</taxon>
        <taxon>Agaricomycetes</taxon>
        <taxon>Agaricomycetidae</taxon>
        <taxon>Boletales</taxon>
        <taxon>Suillineae</taxon>
        <taxon>Suillaceae</taxon>
        <taxon>Suillus</taxon>
    </lineage>
</organism>
<evidence type="ECO:0000256" key="2">
    <source>
        <dbReference type="ARBA" id="ARBA00022692"/>
    </source>
</evidence>
<keyword evidence="3 6" id="KW-1133">Transmembrane helix</keyword>
<feature type="transmembrane region" description="Helical" evidence="6">
    <location>
        <begin position="157"/>
        <end position="183"/>
    </location>
</feature>
<dbReference type="InterPro" id="IPR036259">
    <property type="entry name" value="MFS_trans_sf"/>
</dbReference>
<keyword evidence="8" id="KW-1185">Reference proteome</keyword>
<comment type="caution">
    <text evidence="7">The sequence shown here is derived from an EMBL/GenBank/DDBJ whole genome shotgun (WGS) entry which is preliminary data.</text>
</comment>
<evidence type="ECO:0000256" key="3">
    <source>
        <dbReference type="ARBA" id="ARBA00022989"/>
    </source>
</evidence>
<sequence length="545" mass="59393">MSSIQDVSPTKLPSERAPLLPERQDASNSRRQFSPLTLLIPLAVVTRLTSTLPTTTLLGVIQSIICRLWLISNGNLPPGREISEELCAVPEVDKTYATVISVILIGEGLGAMVACSVISHISSRFGRKPVILGIVAISFLGYSLMVCSQYLSEWLEASFMIAFLLLRMFSGVLTMMFIVNIYTIDISGAEDRTPVLSAINGWATLGQTVSFAVGGFVTTKTNDPLIVFYISVFLLGAIFVYVLAFLPESFPEGKRDELRRQRLAQQNVEASARRNLSSRLISTIAIAFEPLKQLVPARKADGRRNLRVLYCAIHIMIATLADTYTPAALLLLYITKYSYNPAQTGIVLTTLSLSAAFSLTYAIPSLIRVLRPIYAREVVLPEDQEDPSDDTAVSRSTDLLDIHITFVSLVINALAYIMASATTTRVSHLIAVTIAGFSAAHTPIIRSLVVSSVDPLKQGTYFEAANIQLTTHESRRIGEVLAAIEMMSSIGAFLSPLVMGSIFTATISSQPMLVFYTHGAIVIAAASLLFLIRLRPLSEATTTQH</sequence>
<dbReference type="Gene3D" id="1.20.1250.20">
    <property type="entry name" value="MFS general substrate transporter like domains"/>
    <property type="match status" value="1"/>
</dbReference>
<gene>
    <name evidence="7" type="ORF">BJ212DRAFT_1474616</name>
</gene>
<evidence type="ECO:0000256" key="5">
    <source>
        <dbReference type="SAM" id="MobiDB-lite"/>
    </source>
</evidence>
<dbReference type="OrthoDB" id="3026777at2759"/>
<evidence type="ECO:0000313" key="8">
    <source>
        <dbReference type="Proteomes" id="UP000807769"/>
    </source>
</evidence>
<evidence type="ECO:0000256" key="4">
    <source>
        <dbReference type="ARBA" id="ARBA00023136"/>
    </source>
</evidence>
<feature type="transmembrane region" description="Helical" evidence="6">
    <location>
        <begin position="226"/>
        <end position="246"/>
    </location>
</feature>
<dbReference type="AlphaFoldDB" id="A0A9P7JKH6"/>
<keyword evidence="2 6" id="KW-0812">Transmembrane</keyword>
<dbReference type="GO" id="GO:0022857">
    <property type="term" value="F:transmembrane transporter activity"/>
    <property type="evidence" value="ECO:0007669"/>
    <property type="project" value="InterPro"/>
</dbReference>
<feature type="transmembrane region" description="Helical" evidence="6">
    <location>
        <begin position="513"/>
        <end position="532"/>
    </location>
</feature>
<dbReference type="GO" id="GO:0016020">
    <property type="term" value="C:membrane"/>
    <property type="evidence" value="ECO:0007669"/>
    <property type="project" value="UniProtKB-SubCell"/>
</dbReference>
<feature type="transmembrane region" description="Helical" evidence="6">
    <location>
        <begin position="130"/>
        <end position="151"/>
    </location>
</feature>
<dbReference type="Pfam" id="PF07690">
    <property type="entry name" value="MFS_1"/>
    <property type="match status" value="1"/>
</dbReference>
<dbReference type="EMBL" id="JABBWG010000001">
    <property type="protein sequence ID" value="KAG1827473.1"/>
    <property type="molecule type" value="Genomic_DNA"/>
</dbReference>
<accession>A0A9P7JKH6</accession>
<dbReference type="RefSeq" id="XP_041200320.1">
    <property type="nucleotide sequence ID" value="XM_041339123.1"/>
</dbReference>
<reference evidence="7" key="1">
    <citation type="journal article" date="2020" name="New Phytol.">
        <title>Comparative genomics reveals dynamic genome evolution in host specialist ectomycorrhizal fungi.</title>
        <authorList>
            <person name="Lofgren L.A."/>
            <person name="Nguyen N.H."/>
            <person name="Vilgalys R."/>
            <person name="Ruytinx J."/>
            <person name="Liao H.L."/>
            <person name="Branco S."/>
            <person name="Kuo A."/>
            <person name="LaButti K."/>
            <person name="Lipzen A."/>
            <person name="Andreopoulos W."/>
            <person name="Pangilinan J."/>
            <person name="Riley R."/>
            <person name="Hundley H."/>
            <person name="Na H."/>
            <person name="Barry K."/>
            <person name="Grigoriev I.V."/>
            <person name="Stajich J.E."/>
            <person name="Kennedy P.G."/>
        </authorList>
    </citation>
    <scope>NUCLEOTIDE SEQUENCE</scope>
    <source>
        <strain evidence="7">MN1</strain>
    </source>
</reference>
<feature type="transmembrane region" description="Helical" evidence="6">
    <location>
        <begin position="308"/>
        <end position="334"/>
    </location>
</feature>
<dbReference type="PANTHER" id="PTHR23507">
    <property type="entry name" value="ZGC:174356"/>
    <property type="match status" value="1"/>
</dbReference>
<feature type="transmembrane region" description="Helical" evidence="6">
    <location>
        <begin position="480"/>
        <end position="507"/>
    </location>
</feature>
<feature type="region of interest" description="Disordered" evidence="5">
    <location>
        <begin position="1"/>
        <end position="28"/>
    </location>
</feature>
<keyword evidence="4 6" id="KW-0472">Membrane</keyword>
<evidence type="ECO:0000256" key="1">
    <source>
        <dbReference type="ARBA" id="ARBA00004141"/>
    </source>
</evidence>
<dbReference type="Proteomes" id="UP000807769">
    <property type="component" value="Unassembled WGS sequence"/>
</dbReference>
<feature type="transmembrane region" description="Helical" evidence="6">
    <location>
        <begin position="346"/>
        <end position="367"/>
    </location>
</feature>
<dbReference type="PANTHER" id="PTHR23507:SF1">
    <property type="entry name" value="FI18259P1-RELATED"/>
    <property type="match status" value="1"/>
</dbReference>
<dbReference type="InterPro" id="IPR011701">
    <property type="entry name" value="MFS"/>
</dbReference>
<feature type="transmembrane region" description="Helical" evidence="6">
    <location>
        <begin position="96"/>
        <end position="118"/>
    </location>
</feature>
<protein>
    <submittedName>
        <fullName evidence="7">MFS general substrate transporter</fullName>
    </submittedName>
</protein>
<evidence type="ECO:0000256" key="6">
    <source>
        <dbReference type="SAM" id="Phobius"/>
    </source>
</evidence>
<dbReference type="SUPFAM" id="SSF103473">
    <property type="entry name" value="MFS general substrate transporter"/>
    <property type="match status" value="1"/>
</dbReference>
<dbReference type="GeneID" id="64633139"/>